<dbReference type="PROSITE" id="PS00018">
    <property type="entry name" value="EF_HAND_1"/>
    <property type="match status" value="1"/>
</dbReference>
<sequence>MKNTLKKITAAFASAVLCAVPMVSSVTANAAANADARFTFRETYYVDGTAGVKRIEHFFANRKYRTSSPFKTVIAKNATYSGGNSAGDTYYNCGGTLKKTSSLSGPVLSVSAYCNTATDFVPGEYNYCTGYKNYKPQNNEQPSYNSITTFGPFLVGDLNGNSIIDGADYSLLYTGINYCGARNADFKTNISVNGELIPAYKFDINDDGVITDADYEMHLQYISNNLQKFAK</sequence>
<keyword evidence="3" id="KW-1185">Reference proteome</keyword>
<evidence type="ECO:0000313" key="3">
    <source>
        <dbReference type="Proteomes" id="UP000019365"/>
    </source>
</evidence>
<reference evidence="2 3" key="1">
    <citation type="journal article" date="2014" name="PLoS ONE">
        <title>Rumen cellulosomics: divergent fiber-degrading strategies revealed by comparative genome-wide analysis of six ruminococcal strains.</title>
        <authorList>
            <person name="Dassa B."/>
            <person name="Borovok I."/>
            <person name="Ruimy-Israeli V."/>
            <person name="Lamed R."/>
            <person name="Flint H.J."/>
            <person name="Duncan S.H."/>
            <person name="Henrissat B."/>
            <person name="Coutinho P."/>
            <person name="Morrison M."/>
            <person name="Mosoni P."/>
            <person name="Yeoman C.J."/>
            <person name="White B.A."/>
            <person name="Bayer E.A."/>
        </authorList>
    </citation>
    <scope>NUCLEOTIDE SEQUENCE [LARGE SCALE GENOMIC DNA]</scope>
    <source>
        <strain evidence="2 3">007c</strain>
    </source>
</reference>
<dbReference type="Gene3D" id="1.10.1330.10">
    <property type="entry name" value="Dockerin domain"/>
    <property type="match status" value="1"/>
</dbReference>
<protein>
    <recommendedName>
        <fullName evidence="4">Dockerin domain-containing protein</fullName>
    </recommendedName>
</protein>
<dbReference type="OrthoDB" id="1829066at2"/>
<feature type="signal peptide" evidence="1">
    <location>
        <begin position="1"/>
        <end position="30"/>
    </location>
</feature>
<proteinExistence type="predicted"/>
<name>W7UU77_RUMFL</name>
<evidence type="ECO:0000256" key="1">
    <source>
        <dbReference type="SAM" id="SignalP"/>
    </source>
</evidence>
<feature type="chain" id="PRO_5004905105" description="Dockerin domain-containing protein" evidence="1">
    <location>
        <begin position="31"/>
        <end position="231"/>
    </location>
</feature>
<dbReference type="SUPFAM" id="SSF63446">
    <property type="entry name" value="Type I dockerin domain"/>
    <property type="match status" value="1"/>
</dbReference>
<evidence type="ECO:0000313" key="2">
    <source>
        <dbReference type="EMBL" id="EWM54719.1"/>
    </source>
</evidence>
<dbReference type="EMBL" id="ATAX01000009">
    <property type="protein sequence ID" value="EWM54719.1"/>
    <property type="molecule type" value="Genomic_DNA"/>
</dbReference>
<keyword evidence="1" id="KW-0732">Signal</keyword>
<organism evidence="2 3">
    <name type="scientific">Ruminococcus flavefaciens 007c</name>
    <dbReference type="NCBI Taxonomy" id="1341157"/>
    <lineage>
        <taxon>Bacteria</taxon>
        <taxon>Bacillati</taxon>
        <taxon>Bacillota</taxon>
        <taxon>Clostridia</taxon>
        <taxon>Eubacteriales</taxon>
        <taxon>Oscillospiraceae</taxon>
        <taxon>Ruminococcus</taxon>
    </lineage>
</organism>
<accession>W7UU77</accession>
<dbReference type="InterPro" id="IPR036439">
    <property type="entry name" value="Dockerin_dom_sf"/>
</dbReference>
<dbReference type="GO" id="GO:0000272">
    <property type="term" value="P:polysaccharide catabolic process"/>
    <property type="evidence" value="ECO:0007669"/>
    <property type="project" value="InterPro"/>
</dbReference>
<dbReference type="AlphaFoldDB" id="W7UU77"/>
<dbReference type="RefSeq" id="WP_037297090.1">
    <property type="nucleotide sequence ID" value="NZ_ATAX01000009.1"/>
</dbReference>
<dbReference type="Proteomes" id="UP000019365">
    <property type="component" value="Unassembled WGS sequence"/>
</dbReference>
<comment type="caution">
    <text evidence="2">The sequence shown here is derived from an EMBL/GenBank/DDBJ whole genome shotgun (WGS) entry which is preliminary data.</text>
</comment>
<dbReference type="InterPro" id="IPR018247">
    <property type="entry name" value="EF_Hand_1_Ca_BS"/>
</dbReference>
<dbReference type="PATRIC" id="fig|1341157.4.peg.598"/>
<evidence type="ECO:0008006" key="4">
    <source>
        <dbReference type="Google" id="ProtNLM"/>
    </source>
</evidence>
<gene>
    <name evidence="2" type="ORF">RF007C_02250</name>
</gene>